<dbReference type="GO" id="GO:0000166">
    <property type="term" value="F:nucleotide binding"/>
    <property type="evidence" value="ECO:0007669"/>
    <property type="project" value="UniProtKB-KW"/>
</dbReference>
<evidence type="ECO:0000256" key="4">
    <source>
        <dbReference type="ARBA" id="ARBA00022741"/>
    </source>
</evidence>
<keyword evidence="7" id="KW-1185">Reference proteome</keyword>
<reference evidence="6 7" key="1">
    <citation type="submission" date="2010-08" db="EMBL/GenBank/DDBJ databases">
        <authorList>
            <person name="Weinstock G."/>
            <person name="Sodergren E."/>
            <person name="Clifton S."/>
            <person name="Fulton L."/>
            <person name="Fulton B."/>
            <person name="Courtney L."/>
            <person name="Fronick C."/>
            <person name="Harrison M."/>
            <person name="Strong C."/>
            <person name="Farmer C."/>
            <person name="Delahaunty K."/>
            <person name="Markovic C."/>
            <person name="Hall O."/>
            <person name="Minx P."/>
            <person name="Tomlinson C."/>
            <person name="Mitreva M."/>
            <person name="Hou S."/>
            <person name="Chen J."/>
            <person name="Wollam A."/>
            <person name="Pepin K.H."/>
            <person name="Johnson M."/>
            <person name="Bhonagiri V."/>
            <person name="Zhang X."/>
            <person name="Suruliraj S."/>
            <person name="Warren W."/>
            <person name="Chinwalla A."/>
            <person name="Mardis E.R."/>
            <person name="Wilson R.K."/>
        </authorList>
    </citation>
    <scope>NUCLEOTIDE SEQUENCE [LARGE SCALE GENOMIC DNA]</scope>
    <source>
        <strain evidence="6 7">F0399</strain>
    </source>
</reference>
<protein>
    <submittedName>
        <fullName evidence="6">Putative toxin-antitoxin system, antitoxin component</fullName>
    </submittedName>
</protein>
<name>E7N1A0_9FIRM</name>
<accession>E7N1A0</accession>
<organism evidence="6 7">
    <name type="scientific">Selenomonas artemidis F0399</name>
    <dbReference type="NCBI Taxonomy" id="749551"/>
    <lineage>
        <taxon>Bacteria</taxon>
        <taxon>Bacillati</taxon>
        <taxon>Bacillota</taxon>
        <taxon>Negativicutes</taxon>
        <taxon>Selenomonadales</taxon>
        <taxon>Selenomonadaceae</taxon>
        <taxon>Selenomonas</taxon>
    </lineage>
</organism>
<evidence type="ECO:0000256" key="2">
    <source>
        <dbReference type="ARBA" id="ARBA00022649"/>
    </source>
</evidence>
<evidence type="ECO:0000313" key="6">
    <source>
        <dbReference type="EMBL" id="EFW30001.1"/>
    </source>
</evidence>
<dbReference type="EMBL" id="AECV01000013">
    <property type="protein sequence ID" value="EFW30001.1"/>
    <property type="molecule type" value="Genomic_DNA"/>
</dbReference>
<evidence type="ECO:0000256" key="1">
    <source>
        <dbReference type="ARBA" id="ARBA00022553"/>
    </source>
</evidence>
<dbReference type="InterPro" id="IPR051813">
    <property type="entry name" value="HepT_RNase_toxin"/>
</dbReference>
<dbReference type="RefSeq" id="WP_009349430.1">
    <property type="nucleotide sequence ID" value="NZ_GL638136.1"/>
</dbReference>
<dbReference type="PANTHER" id="PTHR34139:SF1">
    <property type="entry name" value="RNASE MJ1380-RELATED"/>
    <property type="match status" value="1"/>
</dbReference>
<keyword evidence="3" id="KW-0540">Nuclease</keyword>
<evidence type="ECO:0000313" key="7">
    <source>
        <dbReference type="Proteomes" id="UP000004633"/>
    </source>
</evidence>
<keyword evidence="2" id="KW-1277">Toxin-antitoxin system</keyword>
<dbReference type="GO" id="GO:0110001">
    <property type="term" value="C:toxin-antitoxin complex"/>
    <property type="evidence" value="ECO:0007669"/>
    <property type="project" value="InterPro"/>
</dbReference>
<proteinExistence type="predicted"/>
<dbReference type="Pfam" id="PF01934">
    <property type="entry name" value="HepT-like"/>
    <property type="match status" value="1"/>
</dbReference>
<keyword evidence="4" id="KW-0547">Nucleotide-binding</keyword>
<comment type="caution">
    <text evidence="6">The sequence shown here is derived from an EMBL/GenBank/DDBJ whole genome shotgun (WGS) entry which is preliminary data.</text>
</comment>
<dbReference type="Proteomes" id="UP000004633">
    <property type="component" value="Unassembled WGS sequence"/>
</dbReference>
<dbReference type="GO" id="GO:0004540">
    <property type="term" value="F:RNA nuclease activity"/>
    <property type="evidence" value="ECO:0007669"/>
    <property type="project" value="InterPro"/>
</dbReference>
<dbReference type="STRING" id="749551.HMPREF9555_00753"/>
<dbReference type="PANTHER" id="PTHR34139">
    <property type="entry name" value="UPF0331 PROTEIN MJ0127"/>
    <property type="match status" value="1"/>
</dbReference>
<sequence length="128" mass="15274">MKVGKRDAQVLLSIQKYCDEIRETMRFFGDNEEAFMNSYVYRNACAMPMQTIGELVKSFSDEFLEHSEEIPWKFIRDMRNIFAHAYHQNINFTIVWETMQNDIPMLREFCAGVLKENNYELVQVKSLR</sequence>
<evidence type="ECO:0000256" key="5">
    <source>
        <dbReference type="ARBA" id="ARBA00022801"/>
    </source>
</evidence>
<gene>
    <name evidence="6" type="ORF">HMPREF9555_00753</name>
</gene>
<keyword evidence="5" id="KW-0378">Hydrolase</keyword>
<dbReference type="GO" id="GO:0016787">
    <property type="term" value="F:hydrolase activity"/>
    <property type="evidence" value="ECO:0007669"/>
    <property type="project" value="UniProtKB-KW"/>
</dbReference>
<dbReference type="AlphaFoldDB" id="E7N1A0"/>
<evidence type="ECO:0000256" key="3">
    <source>
        <dbReference type="ARBA" id="ARBA00022722"/>
    </source>
</evidence>
<keyword evidence="1" id="KW-0597">Phosphoprotein</keyword>
<dbReference type="InterPro" id="IPR008201">
    <property type="entry name" value="HepT-like"/>
</dbReference>
<dbReference type="HOGENOM" id="CLU_142825_3_1_9"/>